<comment type="subcellular location">
    <subcellularLocation>
        <location evidence="1">Membrane</location>
        <topology evidence="1">Single-pass type I membrane protein</topology>
    </subcellularLocation>
</comment>
<comment type="caution">
    <text evidence="13">The sequence shown here is derived from an EMBL/GenBank/DDBJ whole genome shotgun (WGS) entry which is preliminary data.</text>
</comment>
<feature type="domain" description="Ig-like" evidence="12">
    <location>
        <begin position="18"/>
        <end position="135"/>
    </location>
</feature>
<evidence type="ECO:0000256" key="11">
    <source>
        <dbReference type="SAM" id="SignalP"/>
    </source>
</evidence>
<keyword evidence="7" id="KW-0325">Glycoprotein</keyword>
<dbReference type="EMBL" id="VXBZ01007852">
    <property type="protein sequence ID" value="NXP51263.1"/>
    <property type="molecule type" value="Genomic_DNA"/>
</dbReference>
<evidence type="ECO:0000256" key="7">
    <source>
        <dbReference type="ARBA" id="ARBA00023180"/>
    </source>
</evidence>
<dbReference type="InterPro" id="IPR036179">
    <property type="entry name" value="Ig-like_dom_sf"/>
</dbReference>
<evidence type="ECO:0000256" key="8">
    <source>
        <dbReference type="ARBA" id="ARBA00023319"/>
    </source>
</evidence>
<dbReference type="Proteomes" id="UP000590868">
    <property type="component" value="Unassembled WGS sequence"/>
</dbReference>
<dbReference type="GO" id="GO:0043277">
    <property type="term" value="P:apoptotic cell clearance"/>
    <property type="evidence" value="ECO:0007669"/>
    <property type="project" value="TreeGrafter"/>
</dbReference>
<keyword evidence="3 11" id="KW-0732">Signal</keyword>
<reference evidence="13 14" key="1">
    <citation type="submission" date="2019-09" db="EMBL/GenBank/DDBJ databases">
        <title>Bird 10,000 Genomes (B10K) Project - Family phase.</title>
        <authorList>
            <person name="Zhang G."/>
        </authorList>
    </citation>
    <scope>NUCLEOTIDE SEQUENCE [LARGE SCALE GENOMIC DNA]</scope>
    <source>
        <strain evidence="13">B10K-DU-001-55</strain>
        <tissue evidence="13">Muscle</tissue>
    </source>
</reference>
<evidence type="ECO:0000313" key="14">
    <source>
        <dbReference type="Proteomes" id="UP000590868"/>
    </source>
</evidence>
<dbReference type="SMART" id="SM00409">
    <property type="entry name" value="IG"/>
    <property type="match status" value="1"/>
</dbReference>
<dbReference type="PROSITE" id="PS50835">
    <property type="entry name" value="IG_LIKE"/>
    <property type="match status" value="1"/>
</dbReference>
<feature type="non-terminal residue" evidence="13">
    <location>
        <position position="235"/>
    </location>
</feature>
<evidence type="ECO:0000256" key="5">
    <source>
        <dbReference type="ARBA" id="ARBA00023136"/>
    </source>
</evidence>
<evidence type="ECO:0000259" key="12">
    <source>
        <dbReference type="PROSITE" id="PS50835"/>
    </source>
</evidence>
<dbReference type="GO" id="GO:0060097">
    <property type="term" value="P:cytoskeletal rearrangement involved in phagocytosis, engulfment"/>
    <property type="evidence" value="ECO:0007669"/>
    <property type="project" value="TreeGrafter"/>
</dbReference>
<keyword evidence="14" id="KW-1185">Reference proteome</keyword>
<evidence type="ECO:0000256" key="3">
    <source>
        <dbReference type="ARBA" id="ARBA00022729"/>
    </source>
</evidence>
<dbReference type="SUPFAM" id="SSF48726">
    <property type="entry name" value="Immunoglobulin"/>
    <property type="match status" value="1"/>
</dbReference>
<dbReference type="GO" id="GO:0001786">
    <property type="term" value="F:phosphatidylserine binding"/>
    <property type="evidence" value="ECO:0007669"/>
    <property type="project" value="TreeGrafter"/>
</dbReference>
<dbReference type="OrthoDB" id="434099at2759"/>
<dbReference type="PANTHER" id="PTHR46608:SF3">
    <property type="entry name" value="T-CELL IMMUNOGLOBULIN AND MUCIN DOMAIN-CONTAINING PROTEIN 4"/>
    <property type="match status" value="1"/>
</dbReference>
<dbReference type="PANTHER" id="PTHR46608">
    <property type="entry name" value="T-CELL IMMUNOGLOBULIN AND MUCIN DOMAIN-CONTAINING PROTEIN 4"/>
    <property type="match status" value="1"/>
</dbReference>
<evidence type="ECO:0000256" key="2">
    <source>
        <dbReference type="ARBA" id="ARBA00022692"/>
    </source>
</evidence>
<dbReference type="InterPro" id="IPR013783">
    <property type="entry name" value="Ig-like_fold"/>
</dbReference>
<proteinExistence type="inferred from homology"/>
<dbReference type="GO" id="GO:0016020">
    <property type="term" value="C:membrane"/>
    <property type="evidence" value="ECO:0007669"/>
    <property type="project" value="UniProtKB-SubCell"/>
</dbReference>
<keyword evidence="8" id="KW-0393">Immunoglobulin domain</keyword>
<sequence length="235" mass="25071">MLSCFCMSWILLILLTDPAASTLLVRGTVGQNVTVPCSYSVRSSGDVTSMCWGRGKCPVSKCSQTIIQTDGWKITGQYNSKYKLEGALVRGDVSLTIVNAEEADSGTYCCRVEISGLFNDQISSHEVVIEKASISTASPHTYTSEQTSHNFYPIPGSTTESSSTITTTWLPDSASEASQTASDPCSSASGCLDVTSNLQNTSVSLPSQPYSENGLYIGIGLCMVLLTILILSLFL</sequence>
<gene>
    <name evidence="13" type="primary">Havcr1</name>
    <name evidence="13" type="ORF">HELFUL_R09503</name>
</gene>
<protein>
    <submittedName>
        <fullName evidence="13">HAVR1 protein</fullName>
    </submittedName>
</protein>
<dbReference type="FunFam" id="2.60.40.10:FF:000774">
    <property type="entry name" value="Hepatitis A virus cellular receptor 1"/>
    <property type="match status" value="1"/>
</dbReference>
<feature type="transmembrane region" description="Helical" evidence="10">
    <location>
        <begin position="214"/>
        <end position="234"/>
    </location>
</feature>
<dbReference type="InterPro" id="IPR013106">
    <property type="entry name" value="Ig_V-set"/>
</dbReference>
<dbReference type="Pfam" id="PF07686">
    <property type="entry name" value="V-set"/>
    <property type="match status" value="1"/>
</dbReference>
<evidence type="ECO:0000256" key="9">
    <source>
        <dbReference type="ARBA" id="ARBA00038203"/>
    </source>
</evidence>
<evidence type="ECO:0000256" key="4">
    <source>
        <dbReference type="ARBA" id="ARBA00022989"/>
    </source>
</evidence>
<evidence type="ECO:0000256" key="1">
    <source>
        <dbReference type="ARBA" id="ARBA00004479"/>
    </source>
</evidence>
<dbReference type="InterPro" id="IPR003599">
    <property type="entry name" value="Ig_sub"/>
</dbReference>
<name>A0A7L2AVY8_9GRUI</name>
<comment type="similarity">
    <text evidence="9">Belongs to the immunoglobulin superfamily. TIM family.</text>
</comment>
<dbReference type="InterPro" id="IPR007110">
    <property type="entry name" value="Ig-like_dom"/>
</dbReference>
<evidence type="ECO:0000313" key="13">
    <source>
        <dbReference type="EMBL" id="NXP51263.1"/>
    </source>
</evidence>
<organism evidence="13 14">
    <name type="scientific">Heliornis fulica</name>
    <name type="common">sungrebe</name>
    <dbReference type="NCBI Taxonomy" id="54369"/>
    <lineage>
        <taxon>Eukaryota</taxon>
        <taxon>Metazoa</taxon>
        <taxon>Chordata</taxon>
        <taxon>Craniata</taxon>
        <taxon>Vertebrata</taxon>
        <taxon>Euteleostomi</taxon>
        <taxon>Archelosauria</taxon>
        <taxon>Archosauria</taxon>
        <taxon>Dinosauria</taxon>
        <taxon>Saurischia</taxon>
        <taxon>Theropoda</taxon>
        <taxon>Coelurosauria</taxon>
        <taxon>Aves</taxon>
        <taxon>Neognathae</taxon>
        <taxon>Neoaves</taxon>
        <taxon>Gruiformes</taxon>
        <taxon>Heliornithidae</taxon>
        <taxon>Heliornis</taxon>
    </lineage>
</organism>
<dbReference type="AlphaFoldDB" id="A0A7L2AVY8"/>
<keyword evidence="4 10" id="KW-1133">Transmembrane helix</keyword>
<dbReference type="Gene3D" id="2.60.40.10">
    <property type="entry name" value="Immunoglobulins"/>
    <property type="match status" value="1"/>
</dbReference>
<evidence type="ECO:0000256" key="6">
    <source>
        <dbReference type="ARBA" id="ARBA00023157"/>
    </source>
</evidence>
<feature type="signal peptide" evidence="11">
    <location>
        <begin position="1"/>
        <end position="21"/>
    </location>
</feature>
<feature type="non-terminal residue" evidence="13">
    <location>
        <position position="1"/>
    </location>
</feature>
<keyword evidence="6" id="KW-1015">Disulfide bond</keyword>
<evidence type="ECO:0000256" key="10">
    <source>
        <dbReference type="SAM" id="Phobius"/>
    </source>
</evidence>
<keyword evidence="2 10" id="KW-0812">Transmembrane</keyword>
<accession>A0A7L2AVY8</accession>
<feature type="chain" id="PRO_5029854976" evidence="11">
    <location>
        <begin position="22"/>
        <end position="235"/>
    </location>
</feature>
<keyword evidence="5 10" id="KW-0472">Membrane</keyword>